<protein>
    <submittedName>
        <fullName evidence="1">Uncharacterized protein</fullName>
    </submittedName>
</protein>
<gene>
    <name evidence="1" type="ORF">BJ971_003948</name>
</gene>
<evidence type="ECO:0000313" key="2">
    <source>
        <dbReference type="Proteomes" id="UP000578112"/>
    </source>
</evidence>
<accession>A0A7W7HYZ9</accession>
<name>A0A7W7HYZ9_9ACTN</name>
<comment type="caution">
    <text evidence="1">The sequence shown here is derived from an EMBL/GenBank/DDBJ whole genome shotgun (WGS) entry which is preliminary data.</text>
</comment>
<dbReference type="EMBL" id="JACHNH010000001">
    <property type="protein sequence ID" value="MBB4763392.1"/>
    <property type="molecule type" value="Genomic_DNA"/>
</dbReference>
<reference evidence="1 2" key="1">
    <citation type="submission" date="2020-08" db="EMBL/GenBank/DDBJ databases">
        <title>Sequencing the genomes of 1000 actinobacteria strains.</title>
        <authorList>
            <person name="Klenk H.-P."/>
        </authorList>
    </citation>
    <scope>NUCLEOTIDE SEQUENCE [LARGE SCALE GENOMIC DNA]</scope>
    <source>
        <strain evidence="1 2">DSM 43149</strain>
    </source>
</reference>
<keyword evidence="2" id="KW-1185">Reference proteome</keyword>
<evidence type="ECO:0000313" key="1">
    <source>
        <dbReference type="EMBL" id="MBB4763392.1"/>
    </source>
</evidence>
<organism evidence="1 2">
    <name type="scientific">Actinoplanes digitatis</name>
    <dbReference type="NCBI Taxonomy" id="1868"/>
    <lineage>
        <taxon>Bacteria</taxon>
        <taxon>Bacillati</taxon>
        <taxon>Actinomycetota</taxon>
        <taxon>Actinomycetes</taxon>
        <taxon>Micromonosporales</taxon>
        <taxon>Micromonosporaceae</taxon>
        <taxon>Actinoplanes</taxon>
    </lineage>
</organism>
<sequence>MCLPIATAAVAAAVPGLAGSVAGTIRPASGV</sequence>
<proteinExistence type="predicted"/>
<dbReference type="Proteomes" id="UP000578112">
    <property type="component" value="Unassembled WGS sequence"/>
</dbReference>
<dbReference type="AlphaFoldDB" id="A0A7W7HYZ9"/>